<dbReference type="GO" id="GO:0030864">
    <property type="term" value="C:cortical actin cytoskeleton"/>
    <property type="evidence" value="ECO:0007669"/>
    <property type="project" value="TreeGrafter"/>
</dbReference>
<dbReference type="PANTHER" id="PTHR10241:SF21">
    <property type="entry name" value="LETHAL(2) GIANT LARVAE PROTEIN HOMOLOG 1"/>
    <property type="match status" value="1"/>
</dbReference>
<dbReference type="GO" id="GO:0032878">
    <property type="term" value="P:regulation of establishment or maintenance of cell polarity"/>
    <property type="evidence" value="ECO:0007669"/>
    <property type="project" value="TreeGrafter"/>
</dbReference>
<dbReference type="Pfam" id="PF08596">
    <property type="entry name" value="Lgl_C"/>
    <property type="match status" value="1"/>
</dbReference>
<dbReference type="GO" id="GO:0005886">
    <property type="term" value="C:plasma membrane"/>
    <property type="evidence" value="ECO:0007669"/>
    <property type="project" value="TreeGrafter"/>
</dbReference>
<dbReference type="InterPro" id="IPR013905">
    <property type="entry name" value="Lgl_C_dom"/>
</dbReference>
<dbReference type="AlphaFoldDB" id="A0A8T2IFE7"/>
<feature type="non-terminal residue" evidence="2">
    <location>
        <position position="127"/>
    </location>
</feature>
<gene>
    <name evidence="2" type="ORF">GDO86_019003</name>
</gene>
<dbReference type="GO" id="GO:0006893">
    <property type="term" value="P:Golgi to plasma membrane transport"/>
    <property type="evidence" value="ECO:0007669"/>
    <property type="project" value="TreeGrafter"/>
</dbReference>
<dbReference type="GO" id="GO:0051294">
    <property type="term" value="P:establishment of spindle orientation"/>
    <property type="evidence" value="ECO:0007669"/>
    <property type="project" value="TreeGrafter"/>
</dbReference>
<feature type="domain" description="Lethal giant larvae (Lgl)-like C-terminal" evidence="1">
    <location>
        <begin position="27"/>
        <end position="109"/>
    </location>
</feature>
<keyword evidence="3" id="KW-1185">Reference proteome</keyword>
<dbReference type="GO" id="GO:0008593">
    <property type="term" value="P:regulation of Notch signaling pathway"/>
    <property type="evidence" value="ECO:0007669"/>
    <property type="project" value="TreeGrafter"/>
</dbReference>
<protein>
    <recommendedName>
        <fullName evidence="1">Lethal giant larvae (Lgl)-like C-terminal domain-containing protein</fullName>
    </recommendedName>
</protein>
<dbReference type="GO" id="GO:0045159">
    <property type="term" value="F:myosin II binding"/>
    <property type="evidence" value="ECO:0007669"/>
    <property type="project" value="TreeGrafter"/>
</dbReference>
<dbReference type="Proteomes" id="UP000812440">
    <property type="component" value="Unassembled WGS sequence"/>
</dbReference>
<accession>A0A8T2IFE7</accession>
<dbReference type="OrthoDB" id="9945563at2759"/>
<dbReference type="GO" id="GO:0030866">
    <property type="term" value="P:cortical actin cytoskeleton organization"/>
    <property type="evidence" value="ECO:0007669"/>
    <property type="project" value="TreeGrafter"/>
</dbReference>
<reference evidence="2" key="1">
    <citation type="thesis" date="2020" institute="ProQuest LLC" country="789 East Eisenhower Parkway, Ann Arbor, MI, USA">
        <title>Comparative Genomics and Chromosome Evolution.</title>
        <authorList>
            <person name="Mudd A.B."/>
        </authorList>
    </citation>
    <scope>NUCLEOTIDE SEQUENCE</scope>
    <source>
        <strain evidence="2">Female2</strain>
        <tissue evidence="2">Blood</tissue>
    </source>
</reference>
<evidence type="ECO:0000313" key="3">
    <source>
        <dbReference type="Proteomes" id="UP000812440"/>
    </source>
</evidence>
<sequence length="127" mass="14160">VFTLPKVSAKTKFKLTAHEGCRVRKVALTNFTSVASDDYSENCLVCLTNLGDIHVFSVPGLRPQVRYDCIRKEDISGIASCVFTKYGQGFYLISPSEFERFSLSAKNITDPVCIVEFDRPHDPVHVG</sequence>
<organism evidence="2 3">
    <name type="scientific">Hymenochirus boettgeri</name>
    <name type="common">Congo dwarf clawed frog</name>
    <dbReference type="NCBI Taxonomy" id="247094"/>
    <lineage>
        <taxon>Eukaryota</taxon>
        <taxon>Metazoa</taxon>
        <taxon>Chordata</taxon>
        <taxon>Craniata</taxon>
        <taxon>Vertebrata</taxon>
        <taxon>Euteleostomi</taxon>
        <taxon>Amphibia</taxon>
        <taxon>Batrachia</taxon>
        <taxon>Anura</taxon>
        <taxon>Pipoidea</taxon>
        <taxon>Pipidae</taxon>
        <taxon>Pipinae</taxon>
        <taxon>Hymenochirus</taxon>
    </lineage>
</organism>
<dbReference type="GO" id="GO:0005096">
    <property type="term" value="F:GTPase activator activity"/>
    <property type="evidence" value="ECO:0007669"/>
    <property type="project" value="TreeGrafter"/>
</dbReference>
<name>A0A8T2IFE7_9PIPI</name>
<evidence type="ECO:0000259" key="1">
    <source>
        <dbReference type="Pfam" id="PF08596"/>
    </source>
</evidence>
<dbReference type="PANTHER" id="PTHR10241">
    <property type="entry name" value="LETHAL 2 GIANT LARVAE PROTEIN"/>
    <property type="match status" value="1"/>
</dbReference>
<proteinExistence type="predicted"/>
<evidence type="ECO:0000313" key="2">
    <source>
        <dbReference type="EMBL" id="KAG8428886.1"/>
    </source>
</evidence>
<comment type="caution">
    <text evidence="2">The sequence shown here is derived from an EMBL/GenBank/DDBJ whole genome shotgun (WGS) entry which is preliminary data.</text>
</comment>
<dbReference type="EMBL" id="JAACNH010022327">
    <property type="protein sequence ID" value="KAG8428886.1"/>
    <property type="molecule type" value="Genomic_DNA"/>
</dbReference>